<name>A0AC35FN58_9BILA</name>
<proteinExistence type="predicted"/>
<dbReference type="WBParaSite" id="PS1159_v2.g19098.t2">
    <property type="protein sequence ID" value="PS1159_v2.g19098.t2"/>
    <property type="gene ID" value="PS1159_v2.g19098"/>
</dbReference>
<organism evidence="1 2">
    <name type="scientific">Panagrolaimus sp. PS1159</name>
    <dbReference type="NCBI Taxonomy" id="55785"/>
    <lineage>
        <taxon>Eukaryota</taxon>
        <taxon>Metazoa</taxon>
        <taxon>Ecdysozoa</taxon>
        <taxon>Nematoda</taxon>
        <taxon>Chromadorea</taxon>
        <taxon>Rhabditida</taxon>
        <taxon>Tylenchina</taxon>
        <taxon>Panagrolaimomorpha</taxon>
        <taxon>Panagrolaimoidea</taxon>
        <taxon>Panagrolaimidae</taxon>
        <taxon>Panagrolaimus</taxon>
    </lineage>
</organism>
<reference evidence="2" key="1">
    <citation type="submission" date="2022-11" db="UniProtKB">
        <authorList>
            <consortium name="WormBaseParasite"/>
        </authorList>
    </citation>
    <scope>IDENTIFICATION</scope>
</reference>
<evidence type="ECO:0000313" key="2">
    <source>
        <dbReference type="WBParaSite" id="PS1159_v2.g19098.t2"/>
    </source>
</evidence>
<protein>
    <submittedName>
        <fullName evidence="2">Dioxygenase</fullName>
    </submittedName>
</protein>
<evidence type="ECO:0000313" key="1">
    <source>
        <dbReference type="Proteomes" id="UP000887580"/>
    </source>
</evidence>
<dbReference type="Proteomes" id="UP000887580">
    <property type="component" value="Unplaced"/>
</dbReference>
<accession>A0AC35FN58</accession>
<sequence>MFSGEIPSWLNVTLLRNGPGMNKVGGYSFAHWFDGLAFMQRFYFKDGKMKYSARYLQSEAYQFHKSNERVVIDKHGYARKLPDPCKVALGPLSTQLLEDGISDNASINFITVGDTVWAAAESTKLHQIDPKTLDTIGKVNIREIITLNSFTAHQQYDHDGNIYHIGVIYGQETTYVFAVTKNPKNSDNPNLENPFTETSIIGTIPATDEPSYFHSFGMTDNYIIAFESPLKLNLHSDDFTNLDCLFWKKDTPVYVRVLDKRTGKEIDQKFCHAPFFAFHHANAYEKDGCLVVDYCQFSQPDLHMFDLKNLRKGSLVSVQSKDEFAYGSRMIIPVNNEIINNAKIGDDLLKDKEFANGCTAVLKEKGIIWLEHKILNKEFANGCTAVLKEERIIWLEHKILSDIAFEFPRYNLNYNLKPYNYIYGSILLGMPETLDGLVKVNVETGKTISWIRDHNKQIATEPIFVPYPEAKDEDDGLILAPVITFEDNDFPFVVILDAKTFTEVARCKIDHPLPLSFHAQFYPN</sequence>